<keyword evidence="2" id="KW-1185">Reference proteome</keyword>
<reference evidence="2" key="1">
    <citation type="journal article" date="2008" name="Nat. Genet.">
        <title>The Pristionchus pacificus genome provides a unique perspective on nematode lifestyle and parasitism.</title>
        <authorList>
            <person name="Dieterich C."/>
            <person name="Clifton S.W."/>
            <person name="Schuster L.N."/>
            <person name="Chinwalla A."/>
            <person name="Delehaunty K."/>
            <person name="Dinkelacker I."/>
            <person name="Fulton L."/>
            <person name="Fulton R."/>
            <person name="Godfrey J."/>
            <person name="Minx P."/>
            <person name="Mitreva M."/>
            <person name="Roeseler W."/>
            <person name="Tian H."/>
            <person name="Witte H."/>
            <person name="Yang S.P."/>
            <person name="Wilson R.K."/>
            <person name="Sommer R.J."/>
        </authorList>
    </citation>
    <scope>NUCLEOTIDE SEQUENCE [LARGE SCALE GENOMIC DNA]</scope>
    <source>
        <strain evidence="2">PS312</strain>
    </source>
</reference>
<protein>
    <submittedName>
        <fullName evidence="1">G protein-coupled receptor</fullName>
    </submittedName>
</protein>
<proteinExistence type="predicted"/>
<evidence type="ECO:0000313" key="1">
    <source>
        <dbReference type="EnsemblMetazoa" id="PPA41699.1"/>
    </source>
</evidence>
<dbReference type="Proteomes" id="UP000005239">
    <property type="component" value="Unassembled WGS sequence"/>
</dbReference>
<reference evidence="1" key="2">
    <citation type="submission" date="2022-06" db="UniProtKB">
        <authorList>
            <consortium name="EnsemblMetazoa"/>
        </authorList>
    </citation>
    <scope>IDENTIFICATION</scope>
    <source>
        <strain evidence="1">PS312</strain>
    </source>
</reference>
<dbReference type="PANTHER" id="PTHR22943:SF248">
    <property type="entry name" value="SEVEN TM RECEPTOR"/>
    <property type="match status" value="1"/>
</dbReference>
<sequence>FIGFSVNTLALIYLFDGRLQTKATYKVALVVSTMHFIGLSVISGLTTMCHLFHNQTMFLVYFGLLPLLPQIASDVVLVILVVLVFGLWELTPAPCILQYLALCTPHHSTSKRLLIAYSVSLVLQYCAVFFASTEYRAECAQLARHVYHVNADEGVEVHCATLAFADSHSLMPIALFGVLPSYSIAYVIFGICCLKIYRALNTYNTDAKSLKTLQLQKRFFKTLLLQGLLPLLVLSLPVCVFFVGVVSGFDMDRLTLSLTFSIWAVPTVQGLVSLSFLRKMRPPTVESISSRNTESRMQ</sequence>
<gene>
    <name evidence="1" type="primary">WBGene00280068</name>
</gene>
<accession>A0A8R1YZF1</accession>
<name>A0A2A6CJ86_PRIPA</name>
<dbReference type="EnsemblMetazoa" id="PPA41699.1">
    <property type="protein sequence ID" value="PPA41699.1"/>
    <property type="gene ID" value="WBGene00280068"/>
</dbReference>
<dbReference type="AlphaFoldDB" id="A0A2A6CJ86"/>
<dbReference type="Pfam" id="PF10326">
    <property type="entry name" value="7TM_GPCR_Str"/>
    <property type="match status" value="1"/>
</dbReference>
<dbReference type="PANTHER" id="PTHR22943">
    <property type="entry name" value="7-TRANSMEMBRANE DOMAIN RECEPTOR C.ELEGANS"/>
    <property type="match status" value="1"/>
</dbReference>
<evidence type="ECO:0000313" key="2">
    <source>
        <dbReference type="Proteomes" id="UP000005239"/>
    </source>
</evidence>
<dbReference type="InterPro" id="IPR019428">
    <property type="entry name" value="7TM_GPCR_serpentine_rcpt_Str"/>
</dbReference>
<accession>A0A2A6CJ86</accession>
<organism evidence="1 2">
    <name type="scientific">Pristionchus pacificus</name>
    <name type="common">Parasitic nematode worm</name>
    <dbReference type="NCBI Taxonomy" id="54126"/>
    <lineage>
        <taxon>Eukaryota</taxon>
        <taxon>Metazoa</taxon>
        <taxon>Ecdysozoa</taxon>
        <taxon>Nematoda</taxon>
        <taxon>Chromadorea</taxon>
        <taxon>Rhabditida</taxon>
        <taxon>Rhabditina</taxon>
        <taxon>Diplogasteromorpha</taxon>
        <taxon>Diplogasteroidea</taxon>
        <taxon>Neodiplogasteridae</taxon>
        <taxon>Pristionchus</taxon>
    </lineage>
</organism>